<feature type="compositionally biased region" description="Basic and acidic residues" evidence="2">
    <location>
        <begin position="108"/>
        <end position="120"/>
    </location>
</feature>
<dbReference type="Proteomes" id="UP001556367">
    <property type="component" value="Unassembled WGS sequence"/>
</dbReference>
<sequence length="911" mass="100494">MYGRHRKSIADIEDQLLTIFNENPQSHINAAGEPVIPADHLVDVITAFSDTYGLELMAPDELAMLKDLLESNPGLEVTPQVLVQFVAEKTRSTPPRSPGAPEDEALVESDKEQSSPERSGRRSRTSSNGSMNASFGPSRSRPPSQEPPQTPKSTVFDTHRQRSTPLTDHAPSSWSRRPAPASRRKSDAGSRSDSESVSASPSGYGRTPGRTRAPSNPTSPTDMHMSLGSPTFYRTPSRPHSRARSQPQGLFNSSYGFGSPGDDREPGSPELVEGHDDTIMQSINSLHMPHNAGSDSDSDEEHAPHLVMDRPIVSSTASLEPDERLHALQRANAELSRKLMEAETTLQNRLTEHEFEMDEMQSRLDEIRSELNATKREEKELRSKERSNSTQISALEQEVQKVTKALDQAKSTYQSLQRQYQEQISTADKYRLDLQERNDRIRTLTDQLQLNDAQVGHLQQQIHSSEAHITTLQAELDVAQQNHSLLDEQKQENLLLKETIDRMRYEMDEMRTAQAASAGGSAASSAANTISKSLGAELKGKLNWEMDDEQEAEEEDEEDGEETSVEFEGDEDTEGEDVIQTIITRKKRKVTNRANKIETRTFEEVKEYSDAYTQYNPECFLTSGTQTDPEPKILTATFSVQTEEPPQESFSVQTEPEPLPPVKITCDMDIQTDEPEPEVIEDPIPEEPIASSSSTSSTSTALPSTPKAALHDLDTTGDQPPAYTQLSEQAQAQRDFRVAAETLQKWHPGTSIPVAAAPAGEISEEALEEWRALKEELGVDCLVIDKLVEAAAQKTRNSASGSPREGNSSRRGRFYNIYNTYVYGGNGAPVTQTAAILGLSAVMYMLGAYMSQPTHYSLPGRISYYDRNMWDALNTMSPAGVGFGGDTTSAVWNILGRVGGGAARIARGMPT</sequence>
<keyword evidence="4" id="KW-1185">Reference proteome</keyword>
<protein>
    <submittedName>
        <fullName evidence="3">Uncharacterized protein</fullName>
    </submittedName>
</protein>
<evidence type="ECO:0000256" key="1">
    <source>
        <dbReference type="SAM" id="Coils"/>
    </source>
</evidence>
<feature type="coiled-coil region" evidence="1">
    <location>
        <begin position="325"/>
        <end position="506"/>
    </location>
</feature>
<evidence type="ECO:0000256" key="2">
    <source>
        <dbReference type="SAM" id="MobiDB-lite"/>
    </source>
</evidence>
<reference evidence="4" key="1">
    <citation type="submission" date="2024-06" db="EMBL/GenBank/DDBJ databases">
        <title>Multi-omics analyses provide insights into the biosynthesis of the anticancer antibiotic pleurotin in Hohenbuehelia grisea.</title>
        <authorList>
            <person name="Weaver J.A."/>
            <person name="Alberti F."/>
        </authorList>
    </citation>
    <scope>NUCLEOTIDE SEQUENCE [LARGE SCALE GENOMIC DNA]</scope>
    <source>
        <strain evidence="4">T-177</strain>
    </source>
</reference>
<evidence type="ECO:0000313" key="4">
    <source>
        <dbReference type="Proteomes" id="UP001556367"/>
    </source>
</evidence>
<name>A0ABR3JBN8_9AGAR</name>
<organism evidence="3 4">
    <name type="scientific">Hohenbuehelia grisea</name>
    <dbReference type="NCBI Taxonomy" id="104357"/>
    <lineage>
        <taxon>Eukaryota</taxon>
        <taxon>Fungi</taxon>
        <taxon>Dikarya</taxon>
        <taxon>Basidiomycota</taxon>
        <taxon>Agaricomycotina</taxon>
        <taxon>Agaricomycetes</taxon>
        <taxon>Agaricomycetidae</taxon>
        <taxon>Agaricales</taxon>
        <taxon>Pleurotineae</taxon>
        <taxon>Pleurotaceae</taxon>
        <taxon>Hohenbuehelia</taxon>
    </lineage>
</organism>
<proteinExistence type="predicted"/>
<feature type="region of interest" description="Disordered" evidence="2">
    <location>
        <begin position="89"/>
        <end position="274"/>
    </location>
</feature>
<feature type="compositionally biased region" description="Acidic residues" evidence="2">
    <location>
        <begin position="545"/>
        <end position="575"/>
    </location>
</feature>
<keyword evidence="1" id="KW-0175">Coiled coil</keyword>
<feature type="compositionally biased region" description="Polar residues" evidence="2">
    <location>
        <begin position="244"/>
        <end position="256"/>
    </location>
</feature>
<feature type="compositionally biased region" description="Low complexity" evidence="2">
    <location>
        <begin position="170"/>
        <end position="181"/>
    </location>
</feature>
<gene>
    <name evidence="3" type="ORF">HGRIS_004385</name>
</gene>
<dbReference type="SUPFAM" id="SSF57997">
    <property type="entry name" value="Tropomyosin"/>
    <property type="match status" value="1"/>
</dbReference>
<evidence type="ECO:0000313" key="3">
    <source>
        <dbReference type="EMBL" id="KAL0953116.1"/>
    </source>
</evidence>
<feature type="compositionally biased region" description="Basic and acidic residues" evidence="2">
    <location>
        <begin position="184"/>
        <end position="194"/>
    </location>
</feature>
<feature type="region of interest" description="Disordered" evidence="2">
    <location>
        <begin position="677"/>
        <end position="722"/>
    </location>
</feature>
<accession>A0ABR3JBN8</accession>
<feature type="compositionally biased region" description="Basic and acidic residues" evidence="2">
    <location>
        <begin position="261"/>
        <end position="274"/>
    </location>
</feature>
<dbReference type="EMBL" id="JASNQZ010000008">
    <property type="protein sequence ID" value="KAL0953116.1"/>
    <property type="molecule type" value="Genomic_DNA"/>
</dbReference>
<feature type="compositionally biased region" description="Low complexity" evidence="2">
    <location>
        <begin position="687"/>
        <end position="706"/>
    </location>
</feature>
<feature type="region of interest" description="Disordered" evidence="2">
    <location>
        <begin position="540"/>
        <end position="575"/>
    </location>
</feature>
<comment type="caution">
    <text evidence="3">The sequence shown here is derived from an EMBL/GenBank/DDBJ whole genome shotgun (WGS) entry which is preliminary data.</text>
</comment>